<protein>
    <submittedName>
        <fullName evidence="5">FadR/GntR family transcriptional regulator</fullName>
    </submittedName>
</protein>
<dbReference type="SMART" id="SM00895">
    <property type="entry name" value="FCD"/>
    <property type="match status" value="1"/>
</dbReference>
<feature type="domain" description="HTH gntR-type" evidence="4">
    <location>
        <begin position="30"/>
        <end position="100"/>
    </location>
</feature>
<dbReference type="SUPFAM" id="SSF48008">
    <property type="entry name" value="GntR ligand-binding domain-like"/>
    <property type="match status" value="1"/>
</dbReference>
<evidence type="ECO:0000256" key="1">
    <source>
        <dbReference type="ARBA" id="ARBA00023015"/>
    </source>
</evidence>
<dbReference type="InterPro" id="IPR011711">
    <property type="entry name" value="GntR_C"/>
</dbReference>
<keyword evidence="1" id="KW-0805">Transcription regulation</keyword>
<evidence type="ECO:0000256" key="3">
    <source>
        <dbReference type="ARBA" id="ARBA00023163"/>
    </source>
</evidence>
<dbReference type="Pfam" id="PF07729">
    <property type="entry name" value="FCD"/>
    <property type="match status" value="1"/>
</dbReference>
<dbReference type="InterPro" id="IPR036388">
    <property type="entry name" value="WH-like_DNA-bd_sf"/>
</dbReference>
<sequence>MPKPFVADEHPARPARSAAPADIFSRVSAGRISEVIVEQIRDLIRQGRLVPGSRLPAERELCDRFGVSRVTVREALRVLEASGLVDIRIGVRGGPVVTAPSTDRVGEGITDLVTMSVFSAVDVTEARRVLELGVIPLACERADAADLAALTEVCDRTQEALEQGTYRADLSSEFHCLLADATHNKAISMLARSLREPMAMSLDEARTAAPIMGAKGLQEHRDLIEAIRAGEADAARSIMVDHLDRTASRIAGDPTE</sequence>
<accession>A0ABW4FRN3</accession>
<dbReference type="InterPro" id="IPR008920">
    <property type="entry name" value="TF_FadR/GntR_C"/>
</dbReference>
<name>A0ABW4FRN3_9PSEU</name>
<dbReference type="EMBL" id="JBHUCP010000019">
    <property type="protein sequence ID" value="MFD1532798.1"/>
    <property type="molecule type" value="Genomic_DNA"/>
</dbReference>
<dbReference type="Proteomes" id="UP001597145">
    <property type="component" value="Unassembled WGS sequence"/>
</dbReference>
<keyword evidence="2" id="KW-0238">DNA-binding</keyword>
<dbReference type="PANTHER" id="PTHR43537:SF5">
    <property type="entry name" value="UXU OPERON TRANSCRIPTIONAL REGULATOR"/>
    <property type="match status" value="1"/>
</dbReference>
<dbReference type="InterPro" id="IPR000524">
    <property type="entry name" value="Tscrpt_reg_HTH_GntR"/>
</dbReference>
<dbReference type="PRINTS" id="PR00035">
    <property type="entry name" value="HTHGNTR"/>
</dbReference>
<keyword evidence="6" id="KW-1185">Reference proteome</keyword>
<dbReference type="InterPro" id="IPR036390">
    <property type="entry name" value="WH_DNA-bd_sf"/>
</dbReference>
<comment type="caution">
    <text evidence="5">The sequence shown here is derived from an EMBL/GenBank/DDBJ whole genome shotgun (WGS) entry which is preliminary data.</text>
</comment>
<reference evidence="6" key="1">
    <citation type="journal article" date="2019" name="Int. J. Syst. Evol. Microbiol.">
        <title>The Global Catalogue of Microorganisms (GCM) 10K type strain sequencing project: providing services to taxonomists for standard genome sequencing and annotation.</title>
        <authorList>
            <consortium name="The Broad Institute Genomics Platform"/>
            <consortium name="The Broad Institute Genome Sequencing Center for Infectious Disease"/>
            <person name="Wu L."/>
            <person name="Ma J."/>
        </authorList>
    </citation>
    <scope>NUCLEOTIDE SEQUENCE [LARGE SCALE GENOMIC DNA]</scope>
    <source>
        <strain evidence="6">JCM 12165</strain>
    </source>
</reference>
<evidence type="ECO:0000256" key="2">
    <source>
        <dbReference type="ARBA" id="ARBA00023125"/>
    </source>
</evidence>
<evidence type="ECO:0000259" key="4">
    <source>
        <dbReference type="PROSITE" id="PS50949"/>
    </source>
</evidence>
<evidence type="ECO:0000313" key="5">
    <source>
        <dbReference type="EMBL" id="MFD1532798.1"/>
    </source>
</evidence>
<evidence type="ECO:0000313" key="6">
    <source>
        <dbReference type="Proteomes" id="UP001597145"/>
    </source>
</evidence>
<organism evidence="5 6">
    <name type="scientific">Pseudonocardia aurantiaca</name>
    <dbReference type="NCBI Taxonomy" id="75290"/>
    <lineage>
        <taxon>Bacteria</taxon>
        <taxon>Bacillati</taxon>
        <taxon>Actinomycetota</taxon>
        <taxon>Actinomycetes</taxon>
        <taxon>Pseudonocardiales</taxon>
        <taxon>Pseudonocardiaceae</taxon>
        <taxon>Pseudonocardia</taxon>
    </lineage>
</organism>
<dbReference type="CDD" id="cd07377">
    <property type="entry name" value="WHTH_GntR"/>
    <property type="match status" value="1"/>
</dbReference>
<dbReference type="RefSeq" id="WP_343978599.1">
    <property type="nucleotide sequence ID" value="NZ_BAAAJG010000010.1"/>
</dbReference>
<dbReference type="Gene3D" id="1.20.120.530">
    <property type="entry name" value="GntR ligand-binding domain-like"/>
    <property type="match status" value="1"/>
</dbReference>
<keyword evidence="3" id="KW-0804">Transcription</keyword>
<dbReference type="PANTHER" id="PTHR43537">
    <property type="entry name" value="TRANSCRIPTIONAL REGULATOR, GNTR FAMILY"/>
    <property type="match status" value="1"/>
</dbReference>
<dbReference type="Gene3D" id="1.10.10.10">
    <property type="entry name" value="Winged helix-like DNA-binding domain superfamily/Winged helix DNA-binding domain"/>
    <property type="match status" value="1"/>
</dbReference>
<dbReference type="SMART" id="SM00345">
    <property type="entry name" value="HTH_GNTR"/>
    <property type="match status" value="1"/>
</dbReference>
<dbReference type="SUPFAM" id="SSF46785">
    <property type="entry name" value="Winged helix' DNA-binding domain"/>
    <property type="match status" value="1"/>
</dbReference>
<dbReference type="Pfam" id="PF00392">
    <property type="entry name" value="GntR"/>
    <property type="match status" value="1"/>
</dbReference>
<dbReference type="PROSITE" id="PS50949">
    <property type="entry name" value="HTH_GNTR"/>
    <property type="match status" value="1"/>
</dbReference>
<proteinExistence type="predicted"/>
<gene>
    <name evidence="5" type="ORF">ACFSCY_25570</name>
</gene>